<dbReference type="EnsemblMetazoa" id="G11303.3">
    <property type="protein sequence ID" value="G11303.3:cds"/>
    <property type="gene ID" value="G11303"/>
</dbReference>
<sequence>MAGGGRVPLWYSALLQQYEAVSFGDSLFSCYVLLPVQQKHDIQLRKALWTEHQGILRCMRLPLKEIPLPLDRFLNPEESDVELIRLYFQNLLSKRLQPHWSPLLYVIAVHHVNRFIYNQEKKHTRLKQGMILQLQKSTHKELCQHLLHYKMVNQEKDHGIELYEELPPIRKTLLGQVQALEHPS</sequence>
<evidence type="ECO:0000313" key="3">
    <source>
        <dbReference type="Proteomes" id="UP000005408"/>
    </source>
</evidence>
<proteinExistence type="predicted"/>
<dbReference type="GO" id="GO:0006366">
    <property type="term" value="P:transcription by RNA polymerase II"/>
    <property type="evidence" value="ECO:0007669"/>
    <property type="project" value="InterPro"/>
</dbReference>
<dbReference type="InterPro" id="IPR039913">
    <property type="entry name" value="RPAP1/Rba50"/>
</dbReference>
<dbReference type="Proteomes" id="UP000005408">
    <property type="component" value="Unassembled WGS sequence"/>
</dbReference>
<dbReference type="AlphaFoldDB" id="A0A8W8HVQ2"/>
<evidence type="ECO:0000259" key="1">
    <source>
        <dbReference type="Pfam" id="PF25766"/>
    </source>
</evidence>
<dbReference type="PANTHER" id="PTHR21483">
    <property type="entry name" value="RNA POLYMERASE II-ASSOCIATED PROTEIN 1"/>
    <property type="match status" value="1"/>
</dbReference>
<name>A0A8W8HVQ2_MAGGI</name>
<keyword evidence="3" id="KW-1185">Reference proteome</keyword>
<dbReference type="InterPro" id="IPR057989">
    <property type="entry name" value="TPR_RPAP1/MINIYO-like"/>
</dbReference>
<protein>
    <recommendedName>
        <fullName evidence="1">RPAP1/MINIYO-like TPR repeats domain-containing protein</fullName>
    </recommendedName>
</protein>
<organism evidence="2 3">
    <name type="scientific">Magallana gigas</name>
    <name type="common">Pacific oyster</name>
    <name type="synonym">Crassostrea gigas</name>
    <dbReference type="NCBI Taxonomy" id="29159"/>
    <lineage>
        <taxon>Eukaryota</taxon>
        <taxon>Metazoa</taxon>
        <taxon>Spiralia</taxon>
        <taxon>Lophotrochozoa</taxon>
        <taxon>Mollusca</taxon>
        <taxon>Bivalvia</taxon>
        <taxon>Autobranchia</taxon>
        <taxon>Pteriomorphia</taxon>
        <taxon>Ostreida</taxon>
        <taxon>Ostreoidea</taxon>
        <taxon>Ostreidae</taxon>
        <taxon>Magallana</taxon>
    </lineage>
</organism>
<reference evidence="2" key="1">
    <citation type="submission" date="2022-08" db="UniProtKB">
        <authorList>
            <consortium name="EnsemblMetazoa"/>
        </authorList>
    </citation>
    <scope>IDENTIFICATION</scope>
    <source>
        <strain evidence="2">05x7-T-G4-1.051#20</strain>
    </source>
</reference>
<dbReference type="Pfam" id="PF25766">
    <property type="entry name" value="TPR_RPAP1"/>
    <property type="match status" value="1"/>
</dbReference>
<evidence type="ECO:0000313" key="2">
    <source>
        <dbReference type="EnsemblMetazoa" id="G11303.3:cds"/>
    </source>
</evidence>
<accession>A0A8W8HVQ2</accession>
<dbReference type="PANTHER" id="PTHR21483:SF18">
    <property type="entry name" value="RNA POLYMERASE II-ASSOCIATED PROTEIN 1"/>
    <property type="match status" value="1"/>
</dbReference>
<feature type="domain" description="RPAP1/MINIYO-like TPR repeats" evidence="1">
    <location>
        <begin position="10"/>
        <end position="123"/>
    </location>
</feature>